<reference evidence="2" key="1">
    <citation type="journal article" date="2015" name="Nature">
        <title>Complex archaea that bridge the gap between prokaryotes and eukaryotes.</title>
        <authorList>
            <person name="Spang A."/>
            <person name="Saw J.H."/>
            <person name="Jorgensen S.L."/>
            <person name="Zaremba-Niedzwiedzka K."/>
            <person name="Martijn J."/>
            <person name="Lind A.E."/>
            <person name="van Eijk R."/>
            <person name="Schleper C."/>
            <person name="Guy L."/>
            <person name="Ettema T.J."/>
        </authorList>
    </citation>
    <scope>NUCLEOTIDE SEQUENCE</scope>
</reference>
<evidence type="ECO:0000313" key="2">
    <source>
        <dbReference type="EMBL" id="KKN70519.1"/>
    </source>
</evidence>
<organism evidence="2">
    <name type="scientific">marine sediment metagenome</name>
    <dbReference type="NCBI Taxonomy" id="412755"/>
    <lineage>
        <taxon>unclassified sequences</taxon>
        <taxon>metagenomes</taxon>
        <taxon>ecological metagenomes</taxon>
    </lineage>
</organism>
<name>A0A0F9SUH2_9ZZZZ</name>
<keyword evidence="1" id="KW-1133">Transmembrane helix</keyword>
<feature type="transmembrane region" description="Helical" evidence="1">
    <location>
        <begin position="29"/>
        <end position="56"/>
    </location>
</feature>
<gene>
    <name evidence="2" type="ORF">LCGC14_0429500</name>
</gene>
<evidence type="ECO:0000256" key="1">
    <source>
        <dbReference type="SAM" id="Phobius"/>
    </source>
</evidence>
<protein>
    <submittedName>
        <fullName evidence="2">Uncharacterized protein</fullName>
    </submittedName>
</protein>
<feature type="transmembrane region" description="Helical" evidence="1">
    <location>
        <begin position="6"/>
        <end position="22"/>
    </location>
</feature>
<keyword evidence="1" id="KW-0472">Membrane</keyword>
<comment type="caution">
    <text evidence="2">The sequence shown here is derived from an EMBL/GenBank/DDBJ whole genome shotgun (WGS) entry which is preliminary data.</text>
</comment>
<proteinExistence type="predicted"/>
<dbReference type="AlphaFoldDB" id="A0A0F9SUH2"/>
<dbReference type="EMBL" id="LAZR01000401">
    <property type="protein sequence ID" value="KKN70519.1"/>
    <property type="molecule type" value="Genomic_DNA"/>
</dbReference>
<keyword evidence="1" id="KW-0812">Transmembrane</keyword>
<accession>A0A0F9SUH2</accession>
<sequence>MELIPFVVGPLIATFGFFFWRNKRKTSVALIFTGTSTLVVMIWSFIYLVSVGYLVLSPSCNQKLANHYGVTIYKYRGTSCVANVNGEVVDLFQLWDKDYTLSGKDPLGKER</sequence>